<comment type="caution">
    <text evidence="1">The sequence shown here is derived from an EMBL/GenBank/DDBJ whole genome shotgun (WGS) entry which is preliminary data.</text>
</comment>
<evidence type="ECO:0000313" key="1">
    <source>
        <dbReference type="EMBL" id="CAG8590768.1"/>
    </source>
</evidence>
<protein>
    <submittedName>
        <fullName evidence="1">16164_t:CDS:1</fullName>
    </submittedName>
</protein>
<dbReference type="Proteomes" id="UP000789525">
    <property type="component" value="Unassembled WGS sequence"/>
</dbReference>
<name>A0ACA9MGD1_9GLOM</name>
<dbReference type="EMBL" id="CAJVPT010012842">
    <property type="protein sequence ID" value="CAG8590768.1"/>
    <property type="molecule type" value="Genomic_DNA"/>
</dbReference>
<gene>
    <name evidence="1" type="ORF">ACOLOM_LOCUS6312</name>
</gene>
<accession>A0ACA9MGD1</accession>
<organism evidence="1 2">
    <name type="scientific">Acaulospora colombiana</name>
    <dbReference type="NCBI Taxonomy" id="27376"/>
    <lineage>
        <taxon>Eukaryota</taxon>
        <taxon>Fungi</taxon>
        <taxon>Fungi incertae sedis</taxon>
        <taxon>Mucoromycota</taxon>
        <taxon>Glomeromycotina</taxon>
        <taxon>Glomeromycetes</taxon>
        <taxon>Diversisporales</taxon>
        <taxon>Acaulosporaceae</taxon>
        <taxon>Acaulospora</taxon>
    </lineage>
</organism>
<reference evidence="1" key="1">
    <citation type="submission" date="2021-06" db="EMBL/GenBank/DDBJ databases">
        <authorList>
            <person name="Kallberg Y."/>
            <person name="Tangrot J."/>
            <person name="Rosling A."/>
        </authorList>
    </citation>
    <scope>NUCLEOTIDE SEQUENCE</scope>
    <source>
        <strain evidence="1">CL356</strain>
    </source>
</reference>
<sequence>MEGEDDNENDGNSCKTIYTNSDDENNDGEYSEKFIRVVQNMISVVPNEYVIQFMGICKGNFIYHPLEL</sequence>
<keyword evidence="2" id="KW-1185">Reference proteome</keyword>
<evidence type="ECO:0000313" key="2">
    <source>
        <dbReference type="Proteomes" id="UP000789525"/>
    </source>
</evidence>
<proteinExistence type="predicted"/>